<gene>
    <name evidence="5" type="ORF">BN1047_02911</name>
</gene>
<dbReference type="CDD" id="cd03444">
    <property type="entry name" value="Thioesterase_II_repeat1"/>
    <property type="match status" value="1"/>
</dbReference>
<sequence>MSAEHLEELLTVLALRPDGADAFTGTHPSRNPIRTFGGQMMAQAFVAACRTVSPKLPPSTLSMHFIAGGDPAKDLHFQVVRLRDERRFANRRVDVTQDGVLLGTALVSHLAGGRGLEHNVPAPQVPHPDGLPTIEELLVGYEETVPLFVEALKPIQWRYTNDPAWVMRDKGDRLEHNRVWMTADAPMPEDPVLHAAALVYSSDTTVLDSIITTHGLSWGFDRIFAVTMNHSVWFHRPICFDDWVLYATSSPVAADSRGLSSGHFFDTDGRVLATVVQEGIVKHFPGTG</sequence>
<dbReference type="CDD" id="cd03445">
    <property type="entry name" value="Thioesterase_II_repeat2"/>
    <property type="match status" value="1"/>
</dbReference>
<evidence type="ECO:0000313" key="5">
    <source>
        <dbReference type="EMBL" id="CDQ45024.1"/>
    </source>
</evidence>
<feature type="domain" description="Acyl-CoA thioesterase 2 C-terminal" evidence="3">
    <location>
        <begin position="150"/>
        <end position="279"/>
    </location>
</feature>
<keyword evidence="2" id="KW-0378">Hydrolase</keyword>
<dbReference type="EMBL" id="LK021338">
    <property type="protein sequence ID" value="CDQ45024.1"/>
    <property type="molecule type" value="Genomic_DNA"/>
</dbReference>
<name>A0AAV2WL27_MYCNE</name>
<evidence type="ECO:0000256" key="1">
    <source>
        <dbReference type="ARBA" id="ARBA00006538"/>
    </source>
</evidence>
<evidence type="ECO:0000259" key="3">
    <source>
        <dbReference type="Pfam" id="PF02551"/>
    </source>
</evidence>
<protein>
    <submittedName>
        <fullName evidence="5">Acyl-CoA thioesterase</fullName>
    </submittedName>
</protein>
<dbReference type="Pfam" id="PF13622">
    <property type="entry name" value="4HBT_3"/>
    <property type="match status" value="1"/>
</dbReference>
<dbReference type="GO" id="GO:0006637">
    <property type="term" value="P:acyl-CoA metabolic process"/>
    <property type="evidence" value="ECO:0007669"/>
    <property type="project" value="InterPro"/>
</dbReference>
<dbReference type="Pfam" id="PF02551">
    <property type="entry name" value="Acyl_CoA_thio"/>
    <property type="match status" value="1"/>
</dbReference>
<dbReference type="Gene3D" id="2.40.160.210">
    <property type="entry name" value="Acyl-CoA thioesterase, double hotdog domain"/>
    <property type="match status" value="1"/>
</dbReference>
<evidence type="ECO:0000256" key="2">
    <source>
        <dbReference type="ARBA" id="ARBA00022801"/>
    </source>
</evidence>
<reference evidence="5" key="1">
    <citation type="submission" date="2014-05" db="EMBL/GenBank/DDBJ databases">
        <authorList>
            <person name="Urmite Genomes"/>
        </authorList>
    </citation>
    <scope>NUCLEOTIDE SEQUENCE</scope>
    <source>
        <strain evidence="5">DSM 44074</strain>
    </source>
</reference>
<organism evidence="5 6">
    <name type="scientific">Mycolicibacterium neoaurum</name>
    <name type="common">Mycobacterium neoaurum</name>
    <dbReference type="NCBI Taxonomy" id="1795"/>
    <lineage>
        <taxon>Bacteria</taxon>
        <taxon>Bacillati</taxon>
        <taxon>Actinomycetota</taxon>
        <taxon>Actinomycetes</taxon>
        <taxon>Mycobacteriales</taxon>
        <taxon>Mycobacteriaceae</taxon>
        <taxon>Mycolicibacterium</taxon>
    </lineage>
</organism>
<dbReference type="InterPro" id="IPR042171">
    <property type="entry name" value="Acyl-CoA_hotdog"/>
</dbReference>
<dbReference type="InterPro" id="IPR003703">
    <property type="entry name" value="Acyl_CoA_thio"/>
</dbReference>
<dbReference type="RefSeq" id="WP_030136369.1">
    <property type="nucleotide sequence ID" value="NZ_JAKNRE010000007.1"/>
</dbReference>
<proteinExistence type="inferred from homology"/>
<dbReference type="GO" id="GO:0047617">
    <property type="term" value="F:fatty acyl-CoA hydrolase activity"/>
    <property type="evidence" value="ECO:0007669"/>
    <property type="project" value="InterPro"/>
</dbReference>
<feature type="domain" description="Acyl-CoA thioesterase-like N-terminal HotDog" evidence="4">
    <location>
        <begin position="32"/>
        <end position="108"/>
    </location>
</feature>
<evidence type="ECO:0000259" key="4">
    <source>
        <dbReference type="Pfam" id="PF13622"/>
    </source>
</evidence>
<reference evidence="5" key="2">
    <citation type="submission" date="2015-09" db="EMBL/GenBank/DDBJ databases">
        <title>Draft genome sequence of Mycobacterium neoaurum DSM 44074.</title>
        <authorList>
            <person name="Croce O."/>
            <person name="Robert C."/>
            <person name="Raoult D."/>
            <person name="Drancourt M."/>
        </authorList>
    </citation>
    <scope>NUCLEOTIDE SEQUENCE</scope>
    <source>
        <strain evidence="5">DSM 44074</strain>
    </source>
</reference>
<dbReference type="GO" id="GO:0009062">
    <property type="term" value="P:fatty acid catabolic process"/>
    <property type="evidence" value="ECO:0007669"/>
    <property type="project" value="TreeGrafter"/>
</dbReference>
<dbReference type="PANTHER" id="PTHR11066">
    <property type="entry name" value="ACYL-COA THIOESTERASE"/>
    <property type="match status" value="1"/>
</dbReference>
<dbReference type="Proteomes" id="UP000028864">
    <property type="component" value="Unassembled WGS sequence"/>
</dbReference>
<dbReference type="InterPro" id="IPR025652">
    <property type="entry name" value="TesB_C"/>
</dbReference>
<dbReference type="PANTHER" id="PTHR11066:SF34">
    <property type="entry name" value="ACYL-COENZYME A THIOESTERASE 8"/>
    <property type="match status" value="1"/>
</dbReference>
<evidence type="ECO:0000313" key="6">
    <source>
        <dbReference type="Proteomes" id="UP000028864"/>
    </source>
</evidence>
<accession>A0AAV2WL27</accession>
<dbReference type="SUPFAM" id="SSF54637">
    <property type="entry name" value="Thioesterase/thiol ester dehydrase-isomerase"/>
    <property type="match status" value="2"/>
</dbReference>
<dbReference type="InterPro" id="IPR029069">
    <property type="entry name" value="HotDog_dom_sf"/>
</dbReference>
<dbReference type="InterPro" id="IPR049449">
    <property type="entry name" value="TesB_ACOT8-like_N"/>
</dbReference>
<dbReference type="AlphaFoldDB" id="A0AAV2WL27"/>
<comment type="similarity">
    <text evidence="1">Belongs to the C/M/P thioester hydrolase family.</text>
</comment>